<protein>
    <submittedName>
        <fullName evidence="2">Uncharacterized protein</fullName>
    </submittedName>
</protein>
<keyword evidence="1" id="KW-0812">Transmembrane</keyword>
<keyword evidence="3" id="KW-1185">Reference proteome</keyword>
<feature type="transmembrane region" description="Helical" evidence="1">
    <location>
        <begin position="45"/>
        <end position="65"/>
    </location>
</feature>
<keyword evidence="1" id="KW-0472">Membrane</keyword>
<evidence type="ECO:0000313" key="2">
    <source>
        <dbReference type="EMBL" id="SFM99494.1"/>
    </source>
</evidence>
<evidence type="ECO:0000256" key="1">
    <source>
        <dbReference type="SAM" id="Phobius"/>
    </source>
</evidence>
<sequence length="168" mass="18081">MTLAVNIAHDFSLLLSGWTLALALCIVACGMALLVLFVKGRLKPAANLALALVVSIGVLIPNSLLATPATWQAMLAAYVAAPPERSAEFAGDIREYWSATARGVLVRDWYFIAHRWSVCHELWSDSGCVHAPSQREPMGIARDVLTDVAQSGRIGSYPYVPGRALPPP</sequence>
<dbReference type="EMBL" id="FOVF01000002">
    <property type="protein sequence ID" value="SFM99494.1"/>
    <property type="molecule type" value="Genomic_DNA"/>
</dbReference>
<dbReference type="AlphaFoldDB" id="A0A1I4VE33"/>
<name>A0A1I4VE33_9GAMM</name>
<reference evidence="2 3" key="1">
    <citation type="submission" date="2016-10" db="EMBL/GenBank/DDBJ databases">
        <authorList>
            <person name="de Groot N.N."/>
        </authorList>
    </citation>
    <scope>NUCLEOTIDE SEQUENCE [LARGE SCALE GENOMIC DNA]</scope>
    <source>
        <strain evidence="2 3">CGMCC 1.7659</strain>
    </source>
</reference>
<dbReference type="RefSeq" id="WP_092404156.1">
    <property type="nucleotide sequence ID" value="NZ_FOVF01000002.1"/>
</dbReference>
<evidence type="ECO:0000313" key="3">
    <source>
        <dbReference type="Proteomes" id="UP000198575"/>
    </source>
</evidence>
<proteinExistence type="predicted"/>
<dbReference type="Proteomes" id="UP000198575">
    <property type="component" value="Unassembled WGS sequence"/>
</dbReference>
<keyword evidence="1" id="KW-1133">Transmembrane helix</keyword>
<organism evidence="2 3">
    <name type="scientific">Dokdonella immobilis</name>
    <dbReference type="NCBI Taxonomy" id="578942"/>
    <lineage>
        <taxon>Bacteria</taxon>
        <taxon>Pseudomonadati</taxon>
        <taxon>Pseudomonadota</taxon>
        <taxon>Gammaproteobacteria</taxon>
        <taxon>Lysobacterales</taxon>
        <taxon>Rhodanobacteraceae</taxon>
        <taxon>Dokdonella</taxon>
    </lineage>
</organism>
<gene>
    <name evidence="2" type="ORF">SAMN05216289_1022</name>
</gene>
<accession>A0A1I4VE33</accession>
<feature type="transmembrane region" description="Helical" evidence="1">
    <location>
        <begin position="20"/>
        <end position="38"/>
    </location>
</feature>